<evidence type="ECO:0000313" key="2">
    <source>
        <dbReference type="EMBL" id="KAJ0210474.1"/>
    </source>
</evidence>
<dbReference type="SUPFAM" id="SSF53474">
    <property type="entry name" value="alpha/beta-Hydrolases"/>
    <property type="match status" value="1"/>
</dbReference>
<dbReference type="Gene3D" id="3.40.50.1820">
    <property type="entry name" value="alpha/beta hydrolase"/>
    <property type="match status" value="1"/>
</dbReference>
<evidence type="ECO:0000256" key="1">
    <source>
        <dbReference type="ARBA" id="ARBA00009431"/>
    </source>
</evidence>
<dbReference type="Pfam" id="PF00450">
    <property type="entry name" value="Peptidase_S10"/>
    <property type="match status" value="1"/>
</dbReference>
<organism evidence="2 3">
    <name type="scientific">Lactuca sativa</name>
    <name type="common">Garden lettuce</name>
    <dbReference type="NCBI Taxonomy" id="4236"/>
    <lineage>
        <taxon>Eukaryota</taxon>
        <taxon>Viridiplantae</taxon>
        <taxon>Streptophyta</taxon>
        <taxon>Embryophyta</taxon>
        <taxon>Tracheophyta</taxon>
        <taxon>Spermatophyta</taxon>
        <taxon>Magnoliopsida</taxon>
        <taxon>eudicotyledons</taxon>
        <taxon>Gunneridae</taxon>
        <taxon>Pentapetalae</taxon>
        <taxon>asterids</taxon>
        <taxon>campanulids</taxon>
        <taxon>Asterales</taxon>
        <taxon>Asteraceae</taxon>
        <taxon>Cichorioideae</taxon>
        <taxon>Cichorieae</taxon>
        <taxon>Lactucinae</taxon>
        <taxon>Lactuca</taxon>
    </lineage>
</organism>
<dbReference type="InterPro" id="IPR001563">
    <property type="entry name" value="Peptidase_S10"/>
</dbReference>
<dbReference type="PANTHER" id="PTHR11802:SF470">
    <property type="entry name" value="CARBOXYPEPTIDASE"/>
    <property type="match status" value="1"/>
</dbReference>
<dbReference type="GO" id="GO:0004185">
    <property type="term" value="F:serine-type carboxypeptidase activity"/>
    <property type="evidence" value="ECO:0007669"/>
    <property type="project" value="InterPro"/>
</dbReference>
<protein>
    <submittedName>
        <fullName evidence="2">Uncharacterized protein</fullName>
    </submittedName>
</protein>
<accession>A0A9R1XFC6</accession>
<dbReference type="PANTHER" id="PTHR11802">
    <property type="entry name" value="SERINE PROTEASE FAMILY S10 SERINE CARBOXYPEPTIDASE"/>
    <property type="match status" value="1"/>
</dbReference>
<dbReference type="EMBL" id="NBSK02000004">
    <property type="protein sequence ID" value="KAJ0210474.1"/>
    <property type="molecule type" value="Genomic_DNA"/>
</dbReference>
<sequence length="117" mass="12978">MRCFHTKVDLKYCKTSNEGPRCSSFGYGAMEELGPFRVNSDGKNSIAMIMHGTIILTATNVLFLESPAGVGFSYSNTSYVTGDMQTAKDSRKLRRSLRTSTCFLHSLGKQENKLNSH</sequence>
<evidence type="ECO:0000313" key="3">
    <source>
        <dbReference type="Proteomes" id="UP000235145"/>
    </source>
</evidence>
<dbReference type="InterPro" id="IPR029058">
    <property type="entry name" value="AB_hydrolase_fold"/>
</dbReference>
<name>A0A9R1XFC6_LACSA</name>
<dbReference type="Proteomes" id="UP000235145">
    <property type="component" value="Unassembled WGS sequence"/>
</dbReference>
<keyword evidence="3" id="KW-1185">Reference proteome</keyword>
<comment type="similarity">
    <text evidence="1">Belongs to the peptidase S10 family.</text>
</comment>
<gene>
    <name evidence="2" type="ORF">LSAT_V11C400205670</name>
</gene>
<reference evidence="2 3" key="1">
    <citation type="journal article" date="2017" name="Nat. Commun.">
        <title>Genome assembly with in vitro proximity ligation data and whole-genome triplication in lettuce.</title>
        <authorList>
            <person name="Reyes-Chin-Wo S."/>
            <person name="Wang Z."/>
            <person name="Yang X."/>
            <person name="Kozik A."/>
            <person name="Arikit S."/>
            <person name="Song C."/>
            <person name="Xia L."/>
            <person name="Froenicke L."/>
            <person name="Lavelle D.O."/>
            <person name="Truco M.J."/>
            <person name="Xia R."/>
            <person name="Zhu S."/>
            <person name="Xu C."/>
            <person name="Xu H."/>
            <person name="Xu X."/>
            <person name="Cox K."/>
            <person name="Korf I."/>
            <person name="Meyers B.C."/>
            <person name="Michelmore R.W."/>
        </authorList>
    </citation>
    <scope>NUCLEOTIDE SEQUENCE [LARGE SCALE GENOMIC DNA]</scope>
    <source>
        <strain evidence="3">cv. Salinas</strain>
        <tissue evidence="2">Seedlings</tissue>
    </source>
</reference>
<comment type="caution">
    <text evidence="2">The sequence shown here is derived from an EMBL/GenBank/DDBJ whole genome shotgun (WGS) entry which is preliminary data.</text>
</comment>
<dbReference type="GO" id="GO:0006508">
    <property type="term" value="P:proteolysis"/>
    <property type="evidence" value="ECO:0007669"/>
    <property type="project" value="InterPro"/>
</dbReference>
<dbReference type="AlphaFoldDB" id="A0A9R1XFC6"/>
<proteinExistence type="inferred from homology"/>